<dbReference type="Ensembl" id="ENSSRHT00000106441.1">
    <property type="protein sequence ID" value="ENSSRHP00000103654.1"/>
    <property type="gene ID" value="ENSSRHG00000050690.1"/>
</dbReference>
<accession>A0A673NPZ6</accession>
<name>A0A673NPZ6_9TELE</name>
<sequence length="256" mass="28043">MKDEANVLGVNGSGEVVEKWLAAVATFAVEALHKIGLHVLQSVRVSSEVGKVFANVDFEYLLHQKVHLVEEEDYGHIGKELVVDYGLKDVHGLHQTVGAAVFHQHLVVLAGGHHEEDGGDAVKALKPFLSLRALATHIYHLKRDLLNDKISQRDHFTFIFSVSSLQCHGHIGKELVVDYGLKDVHGLHQTVGAAVFHQHLVVLAGGHHEEDGGDAVKALKPFLSLRALATHIYHLKRDLLNDKIVLHNPLGGLPGQ</sequence>
<evidence type="ECO:0000313" key="2">
    <source>
        <dbReference type="Proteomes" id="UP000472270"/>
    </source>
</evidence>
<keyword evidence="2" id="KW-1185">Reference proteome</keyword>
<reference evidence="1" key="1">
    <citation type="submission" date="2025-08" db="UniProtKB">
        <authorList>
            <consortium name="Ensembl"/>
        </authorList>
    </citation>
    <scope>IDENTIFICATION</scope>
</reference>
<dbReference type="AlphaFoldDB" id="A0A673NPZ6"/>
<organism evidence="1 2">
    <name type="scientific">Sinocyclocheilus rhinocerous</name>
    <dbReference type="NCBI Taxonomy" id="307959"/>
    <lineage>
        <taxon>Eukaryota</taxon>
        <taxon>Metazoa</taxon>
        <taxon>Chordata</taxon>
        <taxon>Craniata</taxon>
        <taxon>Vertebrata</taxon>
        <taxon>Euteleostomi</taxon>
        <taxon>Actinopterygii</taxon>
        <taxon>Neopterygii</taxon>
        <taxon>Teleostei</taxon>
        <taxon>Ostariophysi</taxon>
        <taxon>Cypriniformes</taxon>
        <taxon>Cyprinidae</taxon>
        <taxon>Cyprininae</taxon>
        <taxon>Sinocyclocheilus</taxon>
    </lineage>
</organism>
<dbReference type="Proteomes" id="UP000472270">
    <property type="component" value="Unassembled WGS sequence"/>
</dbReference>
<proteinExistence type="predicted"/>
<reference evidence="1" key="2">
    <citation type="submission" date="2025-09" db="UniProtKB">
        <authorList>
            <consortium name="Ensembl"/>
        </authorList>
    </citation>
    <scope>IDENTIFICATION</scope>
</reference>
<evidence type="ECO:0000313" key="1">
    <source>
        <dbReference type="Ensembl" id="ENSSRHP00000103654.1"/>
    </source>
</evidence>
<protein>
    <submittedName>
        <fullName evidence="1">Uncharacterized protein</fullName>
    </submittedName>
</protein>